<keyword evidence="1" id="KW-0472">Membrane</keyword>
<keyword evidence="1" id="KW-1133">Transmembrane helix</keyword>
<accession>A0A0N5DBE7</accession>
<feature type="transmembrane region" description="Helical" evidence="1">
    <location>
        <begin position="63"/>
        <end position="81"/>
    </location>
</feature>
<evidence type="ECO:0000313" key="2">
    <source>
        <dbReference type="EMBL" id="VDN08196.1"/>
    </source>
</evidence>
<gene>
    <name evidence="2" type="ORF">TCLT_LOCUS10498</name>
</gene>
<reference evidence="4" key="1">
    <citation type="submission" date="2017-02" db="UniProtKB">
        <authorList>
            <consortium name="WormBaseParasite"/>
        </authorList>
    </citation>
    <scope>IDENTIFICATION</scope>
</reference>
<dbReference type="Proteomes" id="UP000276776">
    <property type="component" value="Unassembled WGS sequence"/>
</dbReference>
<reference evidence="2 3" key="2">
    <citation type="submission" date="2018-11" db="EMBL/GenBank/DDBJ databases">
        <authorList>
            <consortium name="Pathogen Informatics"/>
        </authorList>
    </citation>
    <scope>NUCLEOTIDE SEQUENCE [LARGE SCALE GENOMIC DNA]</scope>
</reference>
<proteinExistence type="predicted"/>
<keyword evidence="3" id="KW-1185">Reference proteome</keyword>
<evidence type="ECO:0000313" key="3">
    <source>
        <dbReference type="Proteomes" id="UP000276776"/>
    </source>
</evidence>
<dbReference type="AlphaFoldDB" id="A0A0N5DBE7"/>
<evidence type="ECO:0000313" key="4">
    <source>
        <dbReference type="WBParaSite" id="TCLT_0001050901-mRNA-1"/>
    </source>
</evidence>
<evidence type="ECO:0000256" key="1">
    <source>
        <dbReference type="SAM" id="Phobius"/>
    </source>
</evidence>
<sequence>MPIRPTAPPVLRVLFIFKNRFLCDWLVICKCMGKSGCFILGLAVVIIRFEDSNFGRALQDSRIVLRILLLALTNFALASEIRDLMDRNELFDLIGSMF</sequence>
<organism evidence="4">
    <name type="scientific">Thelazia callipaeda</name>
    <name type="common">Oriental eyeworm</name>
    <name type="synonym">Parasitic nematode</name>
    <dbReference type="NCBI Taxonomy" id="103827"/>
    <lineage>
        <taxon>Eukaryota</taxon>
        <taxon>Metazoa</taxon>
        <taxon>Ecdysozoa</taxon>
        <taxon>Nematoda</taxon>
        <taxon>Chromadorea</taxon>
        <taxon>Rhabditida</taxon>
        <taxon>Spirurina</taxon>
        <taxon>Spiruromorpha</taxon>
        <taxon>Thelazioidea</taxon>
        <taxon>Thelaziidae</taxon>
        <taxon>Thelazia</taxon>
    </lineage>
</organism>
<dbReference type="WBParaSite" id="TCLT_0001050901-mRNA-1">
    <property type="protein sequence ID" value="TCLT_0001050901-mRNA-1"/>
    <property type="gene ID" value="TCLT_0001050901"/>
</dbReference>
<feature type="transmembrane region" description="Helical" evidence="1">
    <location>
        <begin position="21"/>
        <end position="47"/>
    </location>
</feature>
<keyword evidence="1" id="KW-0812">Transmembrane</keyword>
<dbReference type="EMBL" id="UYYF01005140">
    <property type="protein sequence ID" value="VDN08196.1"/>
    <property type="molecule type" value="Genomic_DNA"/>
</dbReference>
<name>A0A0N5DBE7_THECL</name>
<protein>
    <submittedName>
        <fullName evidence="2 4">Uncharacterized protein</fullName>
    </submittedName>
</protein>